<evidence type="ECO:0000313" key="11">
    <source>
        <dbReference type="EMBL" id="KHN77217.1"/>
    </source>
</evidence>
<feature type="transmembrane region" description="Helical" evidence="9">
    <location>
        <begin position="378"/>
        <end position="399"/>
    </location>
</feature>
<evidence type="ECO:0000256" key="8">
    <source>
        <dbReference type="RuleBase" id="RU000688"/>
    </source>
</evidence>
<evidence type="ECO:0000256" key="5">
    <source>
        <dbReference type="ARBA" id="ARBA00022989"/>
    </source>
</evidence>
<dbReference type="GO" id="GO:0004997">
    <property type="term" value="F:thyrotropin-releasing hormone receptor activity"/>
    <property type="evidence" value="ECO:0007669"/>
    <property type="project" value="InterPro"/>
</dbReference>
<keyword evidence="5 9" id="KW-1133">Transmembrane helix</keyword>
<dbReference type="PANTHER" id="PTHR46061">
    <property type="entry name" value="THYROTROPIN-RELEASING HORMONE RECEPTOR"/>
    <property type="match status" value="1"/>
</dbReference>
<evidence type="ECO:0000256" key="7">
    <source>
        <dbReference type="ARBA" id="ARBA00032251"/>
    </source>
</evidence>
<comment type="similarity">
    <text evidence="8">Belongs to the G-protein coupled receptor 1 family.</text>
</comment>
<comment type="subcellular location">
    <subcellularLocation>
        <location evidence="2">Membrane</location>
    </subcellularLocation>
</comment>
<dbReference type="SMART" id="SM01381">
    <property type="entry name" value="7TM_GPCR_Srsx"/>
    <property type="match status" value="1"/>
</dbReference>
<dbReference type="InterPro" id="IPR002120">
    <property type="entry name" value="TRH_rcpt_1"/>
</dbReference>
<feature type="transmembrane region" description="Helical" evidence="9">
    <location>
        <begin position="111"/>
        <end position="129"/>
    </location>
</feature>
<sequence length="491" mass="55117">MRDSAKISADVFARSYICLRMNLTEADEIGRLCPEQEVEHVANRNLEQALTSRHCKLELSVEPLQEFWPVDVRVIMTLIFASLTAVGVIGNILVITVVFKVKGMITPTNCYLVSLAASDCLFFVATAPTELSYLHMEGTEYIFGYFGCAFFTFLPYLAINSSSLSIAAFTIERYIGICHPIRARYICTVKRAKAIISAIWLFCIIYNSPWLYLASLRIDNGEYSCSFKLERDHFTYKVMFVGDLVAFYVIPMLLYIVIYSKIACALNRPQMSEKGEGVVSTGSHCSHCNDQLLSLSRESNCTQDKGAQLHSPLGLSRSTNDIRAFVISCGKSSYKGKNQVVKMLALVVAIFAICWLPYRAMVMYNSFAQQKWDPDWYIFLSKTMIFFNCAINPILYNVMSKRFRNAFRSLLKKKKKVTYQMQQHRNRDGHGTRILGSLVDSKMLLNSAVDDGGGTSLPTHGNKHLHGTFNLRTPPCGALACIESAVTTNSG</sequence>
<evidence type="ECO:0000256" key="2">
    <source>
        <dbReference type="ARBA" id="ARBA00004370"/>
    </source>
</evidence>
<dbReference type="PROSITE" id="PS00237">
    <property type="entry name" value="G_PROTEIN_RECEP_F1_1"/>
    <property type="match status" value="1"/>
</dbReference>
<feature type="transmembrane region" description="Helical" evidence="9">
    <location>
        <begin position="74"/>
        <end position="99"/>
    </location>
</feature>
<dbReference type="PROSITE" id="PS50262">
    <property type="entry name" value="G_PROTEIN_RECEP_F1_2"/>
    <property type="match status" value="1"/>
</dbReference>
<keyword evidence="6 9" id="KW-0472">Membrane</keyword>
<gene>
    <name evidence="11" type="primary">TRHR</name>
    <name evidence="11" type="ORF">Tcan_15482</name>
</gene>
<dbReference type="STRING" id="6265.A0A0B2V6X7"/>
<feature type="domain" description="G-protein coupled receptors family 1 profile" evidence="10">
    <location>
        <begin position="90"/>
        <end position="396"/>
    </location>
</feature>
<proteinExistence type="inferred from homology"/>
<accession>A0A0B2V6X7</accession>
<evidence type="ECO:0000256" key="1">
    <source>
        <dbReference type="ARBA" id="ARBA00004100"/>
    </source>
</evidence>
<protein>
    <recommendedName>
        <fullName evidence="3">Thyrotropin-releasing hormone receptor</fullName>
    </recommendedName>
    <alternativeName>
        <fullName evidence="7">Thyroliberin receptor</fullName>
    </alternativeName>
</protein>
<organism evidence="11 12">
    <name type="scientific">Toxocara canis</name>
    <name type="common">Canine roundworm</name>
    <dbReference type="NCBI Taxonomy" id="6265"/>
    <lineage>
        <taxon>Eukaryota</taxon>
        <taxon>Metazoa</taxon>
        <taxon>Ecdysozoa</taxon>
        <taxon>Nematoda</taxon>
        <taxon>Chromadorea</taxon>
        <taxon>Rhabditida</taxon>
        <taxon>Spirurina</taxon>
        <taxon>Ascaridomorpha</taxon>
        <taxon>Ascaridoidea</taxon>
        <taxon>Toxocaridae</taxon>
        <taxon>Toxocara</taxon>
    </lineage>
</organism>
<dbReference type="Gene3D" id="1.20.1070.10">
    <property type="entry name" value="Rhodopsin 7-helix transmembrane proteins"/>
    <property type="match status" value="1"/>
</dbReference>
<evidence type="ECO:0000256" key="6">
    <source>
        <dbReference type="ARBA" id="ARBA00023136"/>
    </source>
</evidence>
<feature type="transmembrane region" description="Helical" evidence="9">
    <location>
        <begin position="234"/>
        <end position="258"/>
    </location>
</feature>
<comment type="function">
    <text evidence="1">Receptor for thyrotropin-releasing hormone (TRH). Upon ligand binding, this G-protein-coupled receptor triggers activation of the phosphatidylinositol (IP3)-calcium-protein kinase C (PKC) pathway.</text>
</comment>
<keyword evidence="8" id="KW-0807">Transducer</keyword>
<feature type="transmembrane region" description="Helical" evidence="9">
    <location>
        <begin position="340"/>
        <end position="358"/>
    </location>
</feature>
<dbReference type="Proteomes" id="UP000031036">
    <property type="component" value="Unassembled WGS sequence"/>
</dbReference>
<keyword evidence="12" id="KW-1185">Reference proteome</keyword>
<feature type="transmembrane region" description="Helical" evidence="9">
    <location>
        <begin position="141"/>
        <end position="159"/>
    </location>
</feature>
<dbReference type="InterPro" id="IPR000276">
    <property type="entry name" value="GPCR_Rhodpsn"/>
</dbReference>
<dbReference type="SUPFAM" id="SSF81321">
    <property type="entry name" value="Family A G protein-coupled receptor-like"/>
    <property type="match status" value="1"/>
</dbReference>
<keyword evidence="8 11" id="KW-0675">Receptor</keyword>
<dbReference type="Pfam" id="PF00001">
    <property type="entry name" value="7tm_1"/>
    <property type="match status" value="1"/>
</dbReference>
<evidence type="ECO:0000256" key="4">
    <source>
        <dbReference type="ARBA" id="ARBA00022692"/>
    </source>
</evidence>
<evidence type="ECO:0000256" key="9">
    <source>
        <dbReference type="SAM" id="Phobius"/>
    </source>
</evidence>
<dbReference type="EMBL" id="JPKZ01002351">
    <property type="protein sequence ID" value="KHN77217.1"/>
    <property type="molecule type" value="Genomic_DNA"/>
</dbReference>
<dbReference type="PRINTS" id="PR00237">
    <property type="entry name" value="GPCRRHODOPSN"/>
</dbReference>
<dbReference type="InterPro" id="IPR017452">
    <property type="entry name" value="GPCR_Rhodpsn_7TM"/>
</dbReference>
<dbReference type="OrthoDB" id="5987936at2759"/>
<evidence type="ECO:0000256" key="3">
    <source>
        <dbReference type="ARBA" id="ARBA00018873"/>
    </source>
</evidence>
<reference evidence="11 12" key="1">
    <citation type="submission" date="2014-11" db="EMBL/GenBank/DDBJ databases">
        <title>Genetic blueprint of the zoonotic pathogen Toxocara canis.</title>
        <authorList>
            <person name="Zhu X.-Q."/>
            <person name="Korhonen P.K."/>
            <person name="Cai H."/>
            <person name="Young N.D."/>
            <person name="Nejsum P."/>
            <person name="von Samson-Himmelstjerna G."/>
            <person name="Boag P.R."/>
            <person name="Tan P."/>
            <person name="Li Q."/>
            <person name="Min J."/>
            <person name="Yang Y."/>
            <person name="Wang X."/>
            <person name="Fang X."/>
            <person name="Hall R.S."/>
            <person name="Hofmann A."/>
            <person name="Sternberg P.W."/>
            <person name="Jex A.R."/>
            <person name="Gasser R.B."/>
        </authorList>
    </citation>
    <scope>NUCLEOTIDE SEQUENCE [LARGE SCALE GENOMIC DNA]</scope>
    <source>
        <strain evidence="11">PN_DK_2014</strain>
    </source>
</reference>
<keyword evidence="8" id="KW-0297">G-protein coupled receptor</keyword>
<feature type="transmembrane region" description="Helical" evidence="9">
    <location>
        <begin position="194"/>
        <end position="214"/>
    </location>
</feature>
<dbReference type="PANTHER" id="PTHR46061:SF3">
    <property type="entry name" value="THYROTROPIN-RELEASING HORMONE RECEPTOR"/>
    <property type="match status" value="1"/>
</dbReference>
<evidence type="ECO:0000259" key="10">
    <source>
        <dbReference type="PROSITE" id="PS50262"/>
    </source>
</evidence>
<comment type="caution">
    <text evidence="11">The sequence shown here is derived from an EMBL/GenBank/DDBJ whole genome shotgun (WGS) entry which is preliminary data.</text>
</comment>
<dbReference type="AlphaFoldDB" id="A0A0B2V6X7"/>
<dbReference type="OMA" id="HEMMYLL"/>
<evidence type="ECO:0000313" key="12">
    <source>
        <dbReference type="Proteomes" id="UP000031036"/>
    </source>
</evidence>
<dbReference type="GO" id="GO:0016020">
    <property type="term" value="C:membrane"/>
    <property type="evidence" value="ECO:0007669"/>
    <property type="project" value="UniProtKB-SubCell"/>
</dbReference>
<keyword evidence="4 8" id="KW-0812">Transmembrane</keyword>
<name>A0A0B2V6X7_TOXCA</name>